<evidence type="ECO:0000256" key="8">
    <source>
        <dbReference type="ARBA" id="ARBA00023170"/>
    </source>
</evidence>
<dbReference type="PANTHER" id="PTHR30069:SF29">
    <property type="entry name" value="HEMOGLOBIN AND HEMOGLOBIN-HAPTOGLOBIN-BINDING PROTEIN 1-RELATED"/>
    <property type="match status" value="1"/>
</dbReference>
<dbReference type="GO" id="GO:0009279">
    <property type="term" value="C:cell outer membrane"/>
    <property type="evidence" value="ECO:0007669"/>
    <property type="project" value="UniProtKB-SubCell"/>
</dbReference>
<evidence type="ECO:0000256" key="6">
    <source>
        <dbReference type="ARBA" id="ARBA00023077"/>
    </source>
</evidence>
<dbReference type="InterPro" id="IPR012910">
    <property type="entry name" value="Plug_dom"/>
</dbReference>
<dbReference type="InterPro" id="IPR008969">
    <property type="entry name" value="CarboxyPept-like_regulatory"/>
</dbReference>
<dbReference type="EMBL" id="QRVP01000027">
    <property type="protein sequence ID" value="RGS50682.1"/>
    <property type="molecule type" value="Genomic_DNA"/>
</dbReference>
<comment type="similarity">
    <text evidence="10 11">Belongs to the TonB-dependent receptor family.</text>
</comment>
<feature type="domain" description="TonB-dependent receptor plug" evidence="13">
    <location>
        <begin position="206"/>
        <end position="313"/>
    </location>
</feature>
<evidence type="ECO:0000313" key="14">
    <source>
        <dbReference type="EMBL" id="RGS50682.1"/>
    </source>
</evidence>
<dbReference type="GO" id="GO:0044718">
    <property type="term" value="P:siderophore transmembrane transport"/>
    <property type="evidence" value="ECO:0007669"/>
    <property type="project" value="TreeGrafter"/>
</dbReference>
<organism evidence="14 15">
    <name type="scientific">Bacteroides uniformis</name>
    <dbReference type="NCBI Taxonomy" id="820"/>
    <lineage>
        <taxon>Bacteria</taxon>
        <taxon>Pseudomonadati</taxon>
        <taxon>Bacteroidota</taxon>
        <taxon>Bacteroidia</taxon>
        <taxon>Bacteroidales</taxon>
        <taxon>Bacteroidaceae</taxon>
        <taxon>Bacteroides</taxon>
    </lineage>
</organism>
<comment type="caution">
    <text evidence="14">The sequence shown here is derived from an EMBL/GenBank/DDBJ whole genome shotgun (WGS) entry which is preliminary data.</text>
</comment>
<evidence type="ECO:0000256" key="4">
    <source>
        <dbReference type="ARBA" id="ARBA00022692"/>
    </source>
</evidence>
<reference evidence="14 15" key="1">
    <citation type="submission" date="2018-08" db="EMBL/GenBank/DDBJ databases">
        <title>A genome reference for cultivated species of the human gut microbiota.</title>
        <authorList>
            <person name="Zou Y."/>
            <person name="Xue W."/>
            <person name="Luo G."/>
        </authorList>
    </citation>
    <scope>NUCLEOTIDE SEQUENCE [LARGE SCALE GENOMIC DNA]</scope>
    <source>
        <strain evidence="14 15">AF21-53</strain>
    </source>
</reference>
<keyword evidence="4 10" id="KW-0812">Transmembrane</keyword>
<protein>
    <submittedName>
        <fullName evidence="14">SusC/RagA family TonB-linked outer membrane protein</fullName>
    </submittedName>
</protein>
<feature type="domain" description="TonB-dependent receptor-like beta-barrel" evidence="12">
    <location>
        <begin position="470"/>
        <end position="1034"/>
    </location>
</feature>
<dbReference type="NCBIfam" id="TIGR04056">
    <property type="entry name" value="OMP_RagA_SusC"/>
    <property type="match status" value="1"/>
</dbReference>
<evidence type="ECO:0000259" key="13">
    <source>
        <dbReference type="Pfam" id="PF07715"/>
    </source>
</evidence>
<dbReference type="Proteomes" id="UP000285283">
    <property type="component" value="Unassembled WGS sequence"/>
</dbReference>
<keyword evidence="5" id="KW-0732">Signal</keyword>
<keyword evidence="6 11" id="KW-0798">TonB box</keyword>
<evidence type="ECO:0000256" key="10">
    <source>
        <dbReference type="PROSITE-ProRule" id="PRU01360"/>
    </source>
</evidence>
<evidence type="ECO:0000313" key="15">
    <source>
        <dbReference type="Proteomes" id="UP000285283"/>
    </source>
</evidence>
<keyword evidence="2 10" id="KW-0813">Transport</keyword>
<dbReference type="Gene3D" id="2.40.170.20">
    <property type="entry name" value="TonB-dependent receptor, beta-barrel domain"/>
    <property type="match status" value="1"/>
</dbReference>
<evidence type="ECO:0000256" key="9">
    <source>
        <dbReference type="ARBA" id="ARBA00023237"/>
    </source>
</evidence>
<keyword evidence="7 10" id="KW-0472">Membrane</keyword>
<name>A0A412JEE2_BACUN</name>
<dbReference type="Pfam" id="PF13715">
    <property type="entry name" value="CarbopepD_reg_2"/>
    <property type="match status" value="1"/>
</dbReference>
<evidence type="ECO:0000256" key="5">
    <source>
        <dbReference type="ARBA" id="ARBA00022729"/>
    </source>
</evidence>
<evidence type="ECO:0000256" key="3">
    <source>
        <dbReference type="ARBA" id="ARBA00022452"/>
    </source>
</evidence>
<dbReference type="SUPFAM" id="SSF56935">
    <property type="entry name" value="Porins"/>
    <property type="match status" value="1"/>
</dbReference>
<proteinExistence type="inferred from homology"/>
<dbReference type="SUPFAM" id="SSF49464">
    <property type="entry name" value="Carboxypeptidase regulatory domain-like"/>
    <property type="match status" value="1"/>
</dbReference>
<dbReference type="InterPro" id="IPR039426">
    <property type="entry name" value="TonB-dep_rcpt-like"/>
</dbReference>
<dbReference type="InterPro" id="IPR036942">
    <property type="entry name" value="Beta-barrel_TonB_sf"/>
</dbReference>
<dbReference type="InterPro" id="IPR000531">
    <property type="entry name" value="Beta-barrel_TonB"/>
</dbReference>
<keyword evidence="9 10" id="KW-0998">Cell outer membrane</keyword>
<dbReference type="Gene3D" id="2.60.40.1120">
    <property type="entry name" value="Carboxypeptidase-like, regulatory domain"/>
    <property type="match status" value="1"/>
</dbReference>
<dbReference type="Pfam" id="PF07715">
    <property type="entry name" value="Plug"/>
    <property type="match status" value="1"/>
</dbReference>
<accession>A0A412JEE2</accession>
<dbReference type="NCBIfam" id="TIGR04057">
    <property type="entry name" value="SusC_RagA_signa"/>
    <property type="match status" value="1"/>
</dbReference>
<dbReference type="InterPro" id="IPR037066">
    <property type="entry name" value="Plug_dom_sf"/>
</dbReference>
<keyword evidence="3 10" id="KW-1134">Transmembrane beta strand</keyword>
<dbReference type="PANTHER" id="PTHR30069">
    <property type="entry name" value="TONB-DEPENDENT OUTER MEMBRANE RECEPTOR"/>
    <property type="match status" value="1"/>
</dbReference>
<evidence type="ECO:0000256" key="11">
    <source>
        <dbReference type="RuleBase" id="RU003357"/>
    </source>
</evidence>
<gene>
    <name evidence="14" type="ORF">DWX87_18870</name>
</gene>
<dbReference type="Pfam" id="PF00593">
    <property type="entry name" value="TonB_dep_Rec_b-barrel"/>
    <property type="match status" value="1"/>
</dbReference>
<evidence type="ECO:0000256" key="7">
    <source>
        <dbReference type="ARBA" id="ARBA00023136"/>
    </source>
</evidence>
<evidence type="ECO:0000259" key="12">
    <source>
        <dbReference type="Pfam" id="PF00593"/>
    </source>
</evidence>
<dbReference type="Gene3D" id="2.170.130.10">
    <property type="entry name" value="TonB-dependent receptor, plug domain"/>
    <property type="match status" value="1"/>
</dbReference>
<dbReference type="GO" id="GO:0015344">
    <property type="term" value="F:siderophore uptake transmembrane transporter activity"/>
    <property type="evidence" value="ECO:0007669"/>
    <property type="project" value="TreeGrafter"/>
</dbReference>
<comment type="subcellular location">
    <subcellularLocation>
        <location evidence="1 10">Cell outer membrane</location>
        <topology evidence="1 10">Multi-pass membrane protein</topology>
    </subcellularLocation>
</comment>
<dbReference type="PROSITE" id="PS52016">
    <property type="entry name" value="TONB_DEPENDENT_REC_3"/>
    <property type="match status" value="1"/>
</dbReference>
<dbReference type="FunFam" id="2.60.40.1120:FF:000003">
    <property type="entry name" value="Outer membrane protein Omp121"/>
    <property type="match status" value="1"/>
</dbReference>
<dbReference type="InterPro" id="IPR023996">
    <property type="entry name" value="TonB-dep_OMP_SusC/RagA"/>
</dbReference>
<sequence length="1080" mass="121143">MKNSLFVLFFVFFSFTTINSYSQSKRVTLSKQDVTLESILEEIEEQTDYLFIYKKDVDVKVRKSINASNDLLSEVLQDLLEGSSVTYKMEGNHIILSKSGSTTTETARVSAPQQQKFITGVVTDAKGEALIGVTAMIKGSTQGTVTDAEGKFSINGKTGDMLVVSYIGYVSQTIKIKDNRPLRITLEEDIEMLDEVVVIGYGTMQKKELTSAVSHVSSKDLLRVGNGNTAMQIQGKVPGVSIANTAAADPTSSASIQVRGVSSRSAGLGPLIVIDGIPGGDMNNVNENDIESIDVLKDGAASAIYGTRGSNGVIVITTKKGTQDGVVHTSYSGYVNIASPNRDLKVLDREQFLEHNRGIDFGSDTDWFDEITQVGFSHGHTFQISGGNSQNNYRGTVDVKDAKGVDIRSQKNEVGARLSFNHNSKNELYSFRLNVAPRMSRIKSADYGAFWNAIMANPTMSVMDPDNPTLYRTFTSYGTYNPVEALKLDDRGSERDYLEWDGTFKLNLLPLFGKKEYHVLNTQITLAQQVDNTNGFFYRPSTSTQAIAKNYKGEAERSWFKWKHESLEWLANYMFDKDNHHFKLMGGYSYQYFTEYGFDAWNKNFASDLLTYNNLGSGTYNSDEKGRLGMGSYRWDSKLIAFFGRASYNYNDKYFATLSLRYEGSSKFGPNNKWGAFPAVSAGWRISEEAFMKDITWINDLKIRGDYGVTGNQEFSNYTSIASMESYDKNYYRGETIVGWSPNSYTAPNPDVKWEKGKNWNVGIDFSLFSNRLFGSFNYYSRKQSDLLGSYNVPIPPYCAPNSFVNVGSMKNTGFEFDINWQVVKSKNFDYTFGLIGSTSNNKFISFSNEKFNGQSFYWLDGFPAVNGDPGSLQRIEEGERIGNFYTYEYAGVDEQGDWLIYNKEGEKIPISKGTDEDKKVVGNGLPKFSMSMNHSFRYKDFDLSLFFRGNFGFDIYDSHNLYYGRQACPENANVLESAYKENAHITTGENLHSSYFVHKGNFLKLDVATLGYTLKMSSKWMEKMRVYLTGRNLLTIKGYHGGLDADNYAVNGMEPGVPSSKTGYYPSSKQFLLGVQIDF</sequence>
<dbReference type="InterPro" id="IPR023997">
    <property type="entry name" value="TonB-dep_OMP_SusC/RagA_CS"/>
</dbReference>
<keyword evidence="8" id="KW-0675">Receptor</keyword>
<evidence type="ECO:0000256" key="1">
    <source>
        <dbReference type="ARBA" id="ARBA00004571"/>
    </source>
</evidence>
<dbReference type="AlphaFoldDB" id="A0A412JEE2"/>
<evidence type="ECO:0000256" key="2">
    <source>
        <dbReference type="ARBA" id="ARBA00022448"/>
    </source>
</evidence>